<name>A0A9W8MNF2_9AGAR</name>
<dbReference type="PANTHER" id="PTHR42978:SF2">
    <property type="entry name" value="102 KBASES UNSTABLE REGION: FROM 1 TO 119443"/>
    <property type="match status" value="1"/>
</dbReference>
<dbReference type="AlphaFoldDB" id="A0A9W8MNF2"/>
<dbReference type="EMBL" id="JANKHO010002247">
    <property type="protein sequence ID" value="KAJ3493607.1"/>
    <property type="molecule type" value="Genomic_DNA"/>
</dbReference>
<comment type="similarity">
    <text evidence="2">Belongs to the metallo-beta-lactamase superfamily.</text>
</comment>
<keyword evidence="4" id="KW-0378">Hydrolase</keyword>
<dbReference type="InterPro" id="IPR051013">
    <property type="entry name" value="MBL_superfamily_lactonases"/>
</dbReference>
<proteinExistence type="inferred from homology"/>
<keyword evidence="3" id="KW-0479">Metal-binding</keyword>
<dbReference type="Proteomes" id="UP001148786">
    <property type="component" value="Unassembled WGS sequence"/>
</dbReference>
<evidence type="ECO:0000256" key="1">
    <source>
        <dbReference type="ARBA" id="ARBA00001947"/>
    </source>
</evidence>
<dbReference type="InterPro" id="IPR036866">
    <property type="entry name" value="RibonucZ/Hydroxyglut_hydro"/>
</dbReference>
<evidence type="ECO:0000313" key="7">
    <source>
        <dbReference type="Proteomes" id="UP001148786"/>
    </source>
</evidence>
<accession>A0A9W8MNF2</accession>
<dbReference type="GO" id="GO:0016787">
    <property type="term" value="F:hydrolase activity"/>
    <property type="evidence" value="ECO:0007669"/>
    <property type="project" value="UniProtKB-KW"/>
</dbReference>
<evidence type="ECO:0000256" key="4">
    <source>
        <dbReference type="ARBA" id="ARBA00022801"/>
    </source>
</evidence>
<sequence>MSTIALNCLVSGDDPDKIFTLKIPSNENISILKRRLFLPETSRALHLTERASKRVLDAAAEFFSSLDAEPTKGAIDMGQRGENIAKMILLRAYMSATRAAHDDPNWSSGCSLVTFLKSLTGRNFQELVLDCKPNNLLPFKGRPLKEAFARSWVRFTHFGRAADDGAVTTSAACAAFVRAMSFIGWSSQKSVDVCIPILLDSDKPITEANMSAILVQIQLRSKKGSYEIDAKKIGLFPPPGSSRDCMKMVTMDVESEKYFSRPYISLVMEIGVEKLRDAQSAYVQTRLDQMTVSISNKLSPSRIGVVAHKPPTKITPRATSKANITQIHPRYSLCFYGCSPEVYGCIPKEAEHIYKFLLQLSDMVPDHPQPSSISAVLRMKPFWRTNCQSYDWGCSHGGGRGGLGYEFGHGRKDWVKYPPGIIKLMTGRTYPVQVDLDVVDSLQKGGTSPTEIDYVCVSHCHCDHVNDTTPFTKSTFLVGSDAQSLFKLGYPEDPTSHFASDLLPGRTKFLNPTDWTPIGPFPRALDFFGDGSLYVLDPPEHLVGHINILARTSSDGGWRWIYLGGDSAHHWNFVTLESGITGANLGQTVFCAHIDKEAAQEHTLNKASHLMYTRRRNVRIR</sequence>
<keyword evidence="5" id="KW-0862">Zinc</keyword>
<evidence type="ECO:0000313" key="6">
    <source>
        <dbReference type="EMBL" id="KAJ3493607.1"/>
    </source>
</evidence>
<keyword evidence="7" id="KW-1185">Reference proteome</keyword>
<protein>
    <recommendedName>
        <fullName evidence="8">Metallo-beta-lactamase domain-containing protein</fullName>
    </recommendedName>
</protein>
<dbReference type="SUPFAM" id="SSF56281">
    <property type="entry name" value="Metallo-hydrolase/oxidoreductase"/>
    <property type="match status" value="1"/>
</dbReference>
<comment type="cofactor">
    <cofactor evidence="1">
        <name>Zn(2+)</name>
        <dbReference type="ChEBI" id="CHEBI:29105"/>
    </cofactor>
</comment>
<evidence type="ECO:0000256" key="2">
    <source>
        <dbReference type="ARBA" id="ARBA00007749"/>
    </source>
</evidence>
<gene>
    <name evidence="6" type="ORF">NLJ89_g10979</name>
</gene>
<dbReference type="PANTHER" id="PTHR42978">
    <property type="entry name" value="QUORUM-QUENCHING LACTONASE YTNP-RELATED-RELATED"/>
    <property type="match status" value="1"/>
</dbReference>
<evidence type="ECO:0008006" key="8">
    <source>
        <dbReference type="Google" id="ProtNLM"/>
    </source>
</evidence>
<organism evidence="6 7">
    <name type="scientific">Agrocybe chaxingu</name>
    <dbReference type="NCBI Taxonomy" id="84603"/>
    <lineage>
        <taxon>Eukaryota</taxon>
        <taxon>Fungi</taxon>
        <taxon>Dikarya</taxon>
        <taxon>Basidiomycota</taxon>
        <taxon>Agaricomycotina</taxon>
        <taxon>Agaricomycetes</taxon>
        <taxon>Agaricomycetidae</taxon>
        <taxon>Agaricales</taxon>
        <taxon>Agaricineae</taxon>
        <taxon>Strophariaceae</taxon>
        <taxon>Agrocybe</taxon>
    </lineage>
</organism>
<dbReference type="CDD" id="cd07730">
    <property type="entry name" value="metallo-hydrolase-like_MBL-fold"/>
    <property type="match status" value="1"/>
</dbReference>
<dbReference type="OrthoDB" id="10250730at2759"/>
<evidence type="ECO:0000256" key="5">
    <source>
        <dbReference type="ARBA" id="ARBA00022833"/>
    </source>
</evidence>
<comment type="caution">
    <text evidence="6">The sequence shown here is derived from an EMBL/GenBank/DDBJ whole genome shotgun (WGS) entry which is preliminary data.</text>
</comment>
<dbReference type="Gene3D" id="3.60.15.10">
    <property type="entry name" value="Ribonuclease Z/Hydroxyacylglutathione hydrolase-like"/>
    <property type="match status" value="1"/>
</dbReference>
<reference evidence="6" key="1">
    <citation type="submission" date="2022-07" db="EMBL/GenBank/DDBJ databases">
        <title>Genome Sequence of Agrocybe chaxingu.</title>
        <authorList>
            <person name="Buettner E."/>
        </authorList>
    </citation>
    <scope>NUCLEOTIDE SEQUENCE</scope>
    <source>
        <strain evidence="6">MP-N11</strain>
    </source>
</reference>
<evidence type="ECO:0000256" key="3">
    <source>
        <dbReference type="ARBA" id="ARBA00022723"/>
    </source>
</evidence>
<dbReference type="GO" id="GO:0046872">
    <property type="term" value="F:metal ion binding"/>
    <property type="evidence" value="ECO:0007669"/>
    <property type="project" value="UniProtKB-KW"/>
</dbReference>